<feature type="domain" description="NYN" evidence="2">
    <location>
        <begin position="8"/>
        <end position="81"/>
    </location>
</feature>
<dbReference type="OrthoDB" id="549353at2759"/>
<accession>A0A1B7MDZ1</accession>
<dbReference type="Proteomes" id="UP000092154">
    <property type="component" value="Unassembled WGS sequence"/>
</dbReference>
<feature type="compositionally biased region" description="Polar residues" evidence="1">
    <location>
        <begin position="156"/>
        <end position="167"/>
    </location>
</feature>
<feature type="region of interest" description="Disordered" evidence="1">
    <location>
        <begin position="411"/>
        <end position="460"/>
    </location>
</feature>
<feature type="region of interest" description="Disordered" evidence="1">
    <location>
        <begin position="120"/>
        <end position="201"/>
    </location>
</feature>
<gene>
    <name evidence="3" type="ORF">K503DRAFT_806700</name>
</gene>
<dbReference type="InterPro" id="IPR021139">
    <property type="entry name" value="NYN"/>
</dbReference>
<evidence type="ECO:0000313" key="4">
    <source>
        <dbReference type="Proteomes" id="UP000092154"/>
    </source>
</evidence>
<dbReference type="CDD" id="cd10910">
    <property type="entry name" value="PIN_limkain_b1_N_like"/>
    <property type="match status" value="1"/>
</dbReference>
<evidence type="ECO:0000256" key="1">
    <source>
        <dbReference type="SAM" id="MobiDB-lite"/>
    </source>
</evidence>
<name>A0A1B7MDZ1_9AGAM</name>
<organism evidence="3 4">
    <name type="scientific">Rhizopogon vinicolor AM-OR11-026</name>
    <dbReference type="NCBI Taxonomy" id="1314800"/>
    <lineage>
        <taxon>Eukaryota</taxon>
        <taxon>Fungi</taxon>
        <taxon>Dikarya</taxon>
        <taxon>Basidiomycota</taxon>
        <taxon>Agaricomycotina</taxon>
        <taxon>Agaricomycetes</taxon>
        <taxon>Agaricomycetidae</taxon>
        <taxon>Boletales</taxon>
        <taxon>Suillineae</taxon>
        <taxon>Rhizopogonaceae</taxon>
        <taxon>Rhizopogon</taxon>
    </lineage>
</organism>
<dbReference type="Gene3D" id="3.40.50.1010">
    <property type="entry name" value="5'-nuclease"/>
    <property type="match status" value="1"/>
</dbReference>
<reference evidence="3 4" key="1">
    <citation type="submission" date="2016-06" db="EMBL/GenBank/DDBJ databases">
        <title>Comparative genomics of the ectomycorrhizal sister species Rhizopogon vinicolor and Rhizopogon vesiculosus (Basidiomycota: Boletales) reveals a divergence of the mating type B locus.</title>
        <authorList>
            <consortium name="DOE Joint Genome Institute"/>
            <person name="Mujic A.B."/>
            <person name="Kuo A."/>
            <person name="Tritt A."/>
            <person name="Lipzen A."/>
            <person name="Chen C."/>
            <person name="Johnson J."/>
            <person name="Sharma A."/>
            <person name="Barry K."/>
            <person name="Grigoriev I.V."/>
            <person name="Spatafora J.W."/>
        </authorList>
    </citation>
    <scope>NUCLEOTIDE SEQUENCE [LARGE SCALE GENOMIC DNA]</scope>
    <source>
        <strain evidence="3 4">AM-OR11-026</strain>
    </source>
</reference>
<protein>
    <recommendedName>
        <fullName evidence="2">NYN domain-containing protein</fullName>
    </recommendedName>
</protein>
<proteinExistence type="predicted"/>
<sequence>MVDCPHNGKKDVVDKMILVDMLAFALDHHDSPVTIILIAGDRDYAYAMSTLRLRQYTVVLIVPSGQNTPQSLQSQASVVIDWNYAILGKRSERDTPAVWQPYGDLDENIAERLAREIQDSHKDPAVTTIFPSSHPTATAPSAHTQGYSAAEPLQPSGFQRNTDSSDAAQPPPTCTPKKAASVFQEASGHSASSHARSKTQFTQAVPNADIDRDSGSHFTENSALSADKCVSTANEIQDATYYPFVRPHSMSPRLERYQNTAEHGSPLIANFRNLSPSPLPSATFNLGSKIAPLHSHSPSHSRTLSGGTRISYDNPSQKTVPFATPLPTSTGGRSDTSSAPKSTNTDSVSAITGIDDSILPSYYAVAMDMLGLSDDDNDDNDDDDDCYNANDFTHCLRLTDLDDWGGSYHGSVESSLNEGQASDDIAGSPPADDTSPLVTDRSETPISQKSSVAASNVCYQ</sequence>
<feature type="region of interest" description="Disordered" evidence="1">
    <location>
        <begin position="293"/>
        <end position="348"/>
    </location>
</feature>
<dbReference type="PANTHER" id="PTHR14379:SF3">
    <property type="entry name" value="MEIOSIS REGULATOR AND MRNA STABILITY FACTOR 1"/>
    <property type="match status" value="1"/>
</dbReference>
<dbReference type="Pfam" id="PF01936">
    <property type="entry name" value="NYN"/>
    <property type="match status" value="1"/>
</dbReference>
<dbReference type="GO" id="GO:0010468">
    <property type="term" value="P:regulation of gene expression"/>
    <property type="evidence" value="ECO:0007669"/>
    <property type="project" value="InterPro"/>
</dbReference>
<dbReference type="InterPro" id="IPR024768">
    <property type="entry name" value="Marf1"/>
</dbReference>
<keyword evidence="4" id="KW-1185">Reference proteome</keyword>
<dbReference type="EMBL" id="KV449899">
    <property type="protein sequence ID" value="OAX30806.1"/>
    <property type="molecule type" value="Genomic_DNA"/>
</dbReference>
<dbReference type="GO" id="GO:0004540">
    <property type="term" value="F:RNA nuclease activity"/>
    <property type="evidence" value="ECO:0007669"/>
    <property type="project" value="InterPro"/>
</dbReference>
<feature type="compositionally biased region" description="Polar residues" evidence="1">
    <location>
        <begin position="326"/>
        <end position="348"/>
    </location>
</feature>
<dbReference type="InParanoid" id="A0A1B7MDZ1"/>
<feature type="compositionally biased region" description="Polar residues" evidence="1">
    <location>
        <begin position="129"/>
        <end position="147"/>
    </location>
</feature>
<evidence type="ECO:0000259" key="2">
    <source>
        <dbReference type="Pfam" id="PF01936"/>
    </source>
</evidence>
<dbReference type="GO" id="GO:1905762">
    <property type="term" value="F:CCR4-NOT complex binding"/>
    <property type="evidence" value="ECO:0007669"/>
    <property type="project" value="TreeGrafter"/>
</dbReference>
<dbReference type="STRING" id="1314800.A0A1B7MDZ1"/>
<dbReference type="PANTHER" id="PTHR14379">
    <property type="entry name" value="LIMKAIN B LKAP"/>
    <property type="match status" value="1"/>
</dbReference>
<evidence type="ECO:0000313" key="3">
    <source>
        <dbReference type="EMBL" id="OAX30806.1"/>
    </source>
</evidence>
<dbReference type="GO" id="GO:0005777">
    <property type="term" value="C:peroxisome"/>
    <property type="evidence" value="ECO:0007669"/>
    <property type="project" value="InterPro"/>
</dbReference>
<feature type="compositionally biased region" description="Polar residues" evidence="1">
    <location>
        <begin position="296"/>
        <end position="319"/>
    </location>
</feature>
<feature type="compositionally biased region" description="Polar residues" evidence="1">
    <location>
        <begin position="444"/>
        <end position="460"/>
    </location>
</feature>
<dbReference type="AlphaFoldDB" id="A0A1B7MDZ1"/>